<sequence>MAALHVLVKREELEQARLGGKVVVVLDVLFATSTIVHVLAHGAAGVWPASDADDARRIAAGLPGARLAGEHMARPIDGFGPATPLALAADGLDGARFAYSTTNGTVALAALHGASHVYAAALLNGAAVARHVASAHPGMTVLLVCAGSAARFNLEDFYGAGHLVAHFRRLGAGGYAPTDAAIAAFMLADGTDAATALGRSRVGRHMASVGLQAEVACAARLDVHDVVPQLIDGCLQAVAA</sequence>
<evidence type="ECO:0000256" key="5">
    <source>
        <dbReference type="ARBA" id="ARBA00022801"/>
    </source>
</evidence>
<evidence type="ECO:0000256" key="7">
    <source>
        <dbReference type="ARBA" id="ARBA00033711"/>
    </source>
</evidence>
<dbReference type="SUPFAM" id="SSF142823">
    <property type="entry name" value="ComB-like"/>
    <property type="match status" value="1"/>
</dbReference>
<evidence type="ECO:0000313" key="9">
    <source>
        <dbReference type="Proteomes" id="UP000552587"/>
    </source>
</evidence>
<comment type="similarity">
    <text evidence="2">Belongs to the ComB family.</text>
</comment>
<evidence type="ECO:0000256" key="2">
    <source>
        <dbReference type="ARBA" id="ARBA00009997"/>
    </source>
</evidence>
<accession>A0A7W3YDG6</accession>
<evidence type="ECO:0000256" key="3">
    <source>
        <dbReference type="ARBA" id="ARBA00012953"/>
    </source>
</evidence>
<evidence type="ECO:0000256" key="6">
    <source>
        <dbReference type="ARBA" id="ARBA00022842"/>
    </source>
</evidence>
<dbReference type="Proteomes" id="UP000552587">
    <property type="component" value="Unassembled WGS sequence"/>
</dbReference>
<organism evidence="8 9">
    <name type="scientific">Marilutibacter penaei</name>
    <dbReference type="NCBI Taxonomy" id="2759900"/>
    <lineage>
        <taxon>Bacteria</taxon>
        <taxon>Pseudomonadati</taxon>
        <taxon>Pseudomonadota</taxon>
        <taxon>Gammaproteobacteria</taxon>
        <taxon>Lysobacterales</taxon>
        <taxon>Lysobacteraceae</taxon>
        <taxon>Marilutibacter</taxon>
    </lineage>
</organism>
<proteinExistence type="inferred from homology"/>
<dbReference type="GO" id="GO:0050545">
    <property type="term" value="F:sulfopyruvate decarboxylase activity"/>
    <property type="evidence" value="ECO:0007669"/>
    <property type="project" value="TreeGrafter"/>
</dbReference>
<evidence type="ECO:0000256" key="1">
    <source>
        <dbReference type="ARBA" id="ARBA00001946"/>
    </source>
</evidence>
<dbReference type="EMBL" id="JACHTE010000001">
    <property type="protein sequence ID" value="MBB1087017.1"/>
    <property type="molecule type" value="Genomic_DNA"/>
</dbReference>
<evidence type="ECO:0000256" key="4">
    <source>
        <dbReference type="ARBA" id="ARBA00021948"/>
    </source>
</evidence>
<dbReference type="InterPro" id="IPR036702">
    <property type="entry name" value="ComB-like_sf"/>
</dbReference>
<dbReference type="EC" id="3.1.3.71" evidence="3"/>
<comment type="catalytic activity">
    <reaction evidence="7">
        <text>(2R)-O-phospho-3-sulfolactate + H2O = (2R)-3-sulfolactate + phosphate</text>
        <dbReference type="Rhea" id="RHEA:23416"/>
        <dbReference type="ChEBI" id="CHEBI:15377"/>
        <dbReference type="ChEBI" id="CHEBI:15597"/>
        <dbReference type="ChEBI" id="CHEBI:43474"/>
        <dbReference type="ChEBI" id="CHEBI:58738"/>
        <dbReference type="EC" id="3.1.3.71"/>
    </reaction>
</comment>
<comment type="caution">
    <text evidence="8">The sequence shown here is derived from an EMBL/GenBank/DDBJ whole genome shotgun (WGS) entry which is preliminary data.</text>
</comment>
<protein>
    <recommendedName>
        <fullName evidence="4">Probable 2-phosphosulfolactate phosphatase</fullName>
        <ecNumber evidence="3">3.1.3.71</ecNumber>
    </recommendedName>
</protein>
<reference evidence="8 9" key="1">
    <citation type="submission" date="2020-07" db="EMBL/GenBank/DDBJ databases">
        <authorList>
            <person name="Xu S."/>
            <person name="Li A."/>
        </authorList>
    </citation>
    <scope>NUCLEOTIDE SEQUENCE [LARGE SCALE GENOMIC DNA]</scope>
    <source>
        <strain evidence="8 9">SG-8</strain>
    </source>
</reference>
<gene>
    <name evidence="8" type="ORF">H4F99_00785</name>
</gene>
<dbReference type="Gene3D" id="3.90.1560.10">
    <property type="entry name" value="ComB-like"/>
    <property type="match status" value="1"/>
</dbReference>
<dbReference type="RefSeq" id="WP_182667809.1">
    <property type="nucleotide sequence ID" value="NZ_JACHTE010000001.1"/>
</dbReference>
<name>A0A7W3YDG6_9GAMM</name>
<dbReference type="PANTHER" id="PTHR37311">
    <property type="entry name" value="2-PHOSPHOSULFOLACTATE PHOSPHATASE-RELATED"/>
    <property type="match status" value="1"/>
</dbReference>
<dbReference type="Pfam" id="PF04029">
    <property type="entry name" value="2-ph_phosp"/>
    <property type="match status" value="1"/>
</dbReference>
<dbReference type="GO" id="GO:0050532">
    <property type="term" value="F:2-phosphosulfolactate phosphatase activity"/>
    <property type="evidence" value="ECO:0007669"/>
    <property type="project" value="UniProtKB-EC"/>
</dbReference>
<comment type="cofactor">
    <cofactor evidence="1">
        <name>Mg(2+)</name>
        <dbReference type="ChEBI" id="CHEBI:18420"/>
    </cofactor>
</comment>
<keyword evidence="6" id="KW-0460">Magnesium</keyword>
<keyword evidence="9" id="KW-1185">Reference proteome</keyword>
<dbReference type="PANTHER" id="PTHR37311:SF1">
    <property type="entry name" value="2-PHOSPHOSULFOLACTATE PHOSPHATASE-RELATED"/>
    <property type="match status" value="1"/>
</dbReference>
<dbReference type="AlphaFoldDB" id="A0A7W3YDG6"/>
<dbReference type="InterPro" id="IPR005238">
    <property type="entry name" value="ComB-like"/>
</dbReference>
<dbReference type="GO" id="GO:0000287">
    <property type="term" value="F:magnesium ion binding"/>
    <property type="evidence" value="ECO:0007669"/>
    <property type="project" value="InterPro"/>
</dbReference>
<evidence type="ECO:0000313" key="8">
    <source>
        <dbReference type="EMBL" id="MBB1087017.1"/>
    </source>
</evidence>
<keyword evidence="5" id="KW-0378">Hydrolase</keyword>